<dbReference type="RefSeq" id="WP_156561079.1">
    <property type="nucleotide sequence ID" value="NZ_CACRTV010000044.1"/>
</dbReference>
<dbReference type="Pfam" id="PF04471">
    <property type="entry name" value="Mrr_cat"/>
    <property type="match status" value="1"/>
</dbReference>
<dbReference type="InterPro" id="IPR011856">
    <property type="entry name" value="tRNA_endonuc-like_dom_sf"/>
</dbReference>
<accession>A0A6N3D5H1</accession>
<protein>
    <submittedName>
        <fullName evidence="4">Mrr restriction system protein</fullName>
    </submittedName>
</protein>
<keyword evidence="1" id="KW-0812">Transmembrane</keyword>
<dbReference type="GO" id="GO:0015666">
    <property type="term" value="F:restriction endodeoxyribonuclease activity"/>
    <property type="evidence" value="ECO:0007669"/>
    <property type="project" value="TreeGrafter"/>
</dbReference>
<evidence type="ECO:0000259" key="3">
    <source>
        <dbReference type="Pfam" id="PF04471"/>
    </source>
</evidence>
<evidence type="ECO:0000256" key="1">
    <source>
        <dbReference type="SAM" id="Phobius"/>
    </source>
</evidence>
<dbReference type="GO" id="GO:0003916">
    <property type="term" value="F:DNA topoisomerase activity"/>
    <property type="evidence" value="ECO:0007669"/>
    <property type="project" value="InterPro"/>
</dbReference>
<feature type="domain" description="Restriction endonuclease type IV Mrr" evidence="3">
    <location>
        <begin position="67"/>
        <end position="175"/>
    </location>
</feature>
<dbReference type="Pfam" id="PF01396">
    <property type="entry name" value="Zn_ribbon_Top1"/>
    <property type="match status" value="1"/>
</dbReference>
<dbReference type="InterPro" id="IPR052906">
    <property type="entry name" value="Type_IV_Methyl-Rstrct_Enzyme"/>
</dbReference>
<proteinExistence type="predicted"/>
<name>A0A6N3D5H1_9CLOT</name>
<evidence type="ECO:0000313" key="4">
    <source>
        <dbReference type="EMBL" id="VYU23084.1"/>
    </source>
</evidence>
<keyword evidence="1" id="KW-0472">Membrane</keyword>
<dbReference type="EMBL" id="CACRTV010000044">
    <property type="protein sequence ID" value="VYU23084.1"/>
    <property type="molecule type" value="Genomic_DNA"/>
</dbReference>
<dbReference type="AlphaFoldDB" id="A0A6N3D5H1"/>
<dbReference type="Gene3D" id="3.40.1350.10">
    <property type="match status" value="1"/>
</dbReference>
<dbReference type="PANTHER" id="PTHR30015">
    <property type="entry name" value="MRR RESTRICTION SYSTEM PROTEIN"/>
    <property type="match status" value="1"/>
</dbReference>
<dbReference type="GO" id="GO:0006265">
    <property type="term" value="P:DNA topological change"/>
    <property type="evidence" value="ECO:0007669"/>
    <property type="project" value="InterPro"/>
</dbReference>
<sequence>MKRRLNRTQQTRFLLYVIYFLILGILSLAGKLKLNYAIILFLVVEIIFHKYKSWRNKRFYHASINIVDKMTGEEFEEFLELHFKKDGYKTHLTPKTGDYGADLVVKKGREKIVVQAKRWNQNVGVEAVQQAVASIKYYKAHRAMVITNSSFTENARNLAKANNVTLIDRKDILKLTENNESCPICKSRLQKKEGKYGFFYGCTNYPKCKYTKSL</sequence>
<reference evidence="4" key="1">
    <citation type="submission" date="2019-11" db="EMBL/GenBank/DDBJ databases">
        <authorList>
            <person name="Feng L."/>
        </authorList>
    </citation>
    <scope>NUCLEOTIDE SEQUENCE</scope>
    <source>
        <strain evidence="4">CParaputrificumLFYP93</strain>
    </source>
</reference>
<feature type="transmembrane region" description="Helical" evidence="1">
    <location>
        <begin position="34"/>
        <end position="51"/>
    </location>
</feature>
<dbReference type="GO" id="GO:0003677">
    <property type="term" value="F:DNA binding"/>
    <property type="evidence" value="ECO:0007669"/>
    <property type="project" value="InterPro"/>
</dbReference>
<dbReference type="GO" id="GO:0005694">
    <property type="term" value="C:chromosome"/>
    <property type="evidence" value="ECO:0007669"/>
    <property type="project" value="InterPro"/>
</dbReference>
<evidence type="ECO:0000259" key="2">
    <source>
        <dbReference type="Pfam" id="PF01396"/>
    </source>
</evidence>
<dbReference type="PANTHER" id="PTHR30015:SF6">
    <property type="entry name" value="SLL1429 PROTEIN"/>
    <property type="match status" value="1"/>
</dbReference>
<dbReference type="SUPFAM" id="SSF52980">
    <property type="entry name" value="Restriction endonuclease-like"/>
    <property type="match status" value="1"/>
</dbReference>
<dbReference type="InterPro" id="IPR013498">
    <property type="entry name" value="Topo_IA_Znf"/>
</dbReference>
<organism evidence="4">
    <name type="scientific">Clostridium paraputrificum</name>
    <dbReference type="NCBI Taxonomy" id="29363"/>
    <lineage>
        <taxon>Bacteria</taxon>
        <taxon>Bacillati</taxon>
        <taxon>Bacillota</taxon>
        <taxon>Clostridia</taxon>
        <taxon>Eubacteriales</taxon>
        <taxon>Clostridiaceae</taxon>
        <taxon>Clostridium</taxon>
    </lineage>
</organism>
<dbReference type="GO" id="GO:0009307">
    <property type="term" value="P:DNA restriction-modification system"/>
    <property type="evidence" value="ECO:0007669"/>
    <property type="project" value="InterPro"/>
</dbReference>
<feature type="domain" description="DNA topoisomerase type IA zn finger" evidence="2">
    <location>
        <begin position="180"/>
        <end position="214"/>
    </location>
</feature>
<feature type="transmembrane region" description="Helical" evidence="1">
    <location>
        <begin position="12"/>
        <end position="28"/>
    </location>
</feature>
<dbReference type="SUPFAM" id="SSF57783">
    <property type="entry name" value="Zinc beta-ribbon"/>
    <property type="match status" value="1"/>
</dbReference>
<dbReference type="InterPro" id="IPR011335">
    <property type="entry name" value="Restrct_endonuc-II-like"/>
</dbReference>
<dbReference type="InterPro" id="IPR007560">
    <property type="entry name" value="Restrct_endonuc_IV_Mrr"/>
</dbReference>
<gene>
    <name evidence="4" type="primary">mrr</name>
    <name evidence="4" type="ORF">CPLFYP93_01737</name>
</gene>
<keyword evidence="1" id="KW-1133">Transmembrane helix</keyword>